<comment type="subcellular location">
    <subcellularLocation>
        <location evidence="1 6">Membrane</location>
        <topology evidence="1 6">Multi-pass membrane protein</topology>
    </subcellularLocation>
</comment>
<feature type="transmembrane region" description="Helical" evidence="6">
    <location>
        <begin position="39"/>
        <end position="64"/>
    </location>
</feature>
<dbReference type="EMBL" id="CP002048">
    <property type="protein sequence ID" value="ADI02283.1"/>
    <property type="molecule type" value="Genomic_DNA"/>
</dbReference>
<dbReference type="Proteomes" id="UP000000378">
    <property type="component" value="Chromosome"/>
</dbReference>
<dbReference type="RefSeq" id="WP_013175685.1">
    <property type="nucleotide sequence ID" value="NC_014220.1"/>
</dbReference>
<accession>D7CNJ8</accession>
<reference evidence="8" key="1">
    <citation type="journal article" date="2010" name="Stand. Genomic Sci.">
        <title>Complete genome sequence of Syntrophothermus lipocalidus type strain (TGB-C1T).</title>
        <authorList>
            <consortium name="US DOE Joint Genome Institute (JGI-PGF)"/>
            <person name="Djao O."/>
            <person name="Zhang X."/>
            <person name="Lucas S."/>
            <person name="Lapidus A."/>
            <person name="Glavina Del Rio T."/>
            <person name="Nolan M."/>
            <person name="Tice H."/>
            <person name="Cheng J."/>
            <person name="Han C."/>
            <person name="Tapia R."/>
            <person name="Goodwin L."/>
            <person name="Pitluck S."/>
            <person name="Liolios K."/>
            <person name="Ivanova N."/>
            <person name="Mavromatis K."/>
            <person name="Mikhailova N."/>
            <person name="Ovchinnikova G."/>
            <person name="Pati A."/>
            <person name="Brambilla E."/>
            <person name="Chen A."/>
            <person name="Palaniappan K."/>
            <person name="Land M."/>
            <person name="Hauser L."/>
            <person name="Chang Y."/>
            <person name="Jeffries C."/>
            <person name="Rohde M."/>
            <person name="Sikorski J."/>
            <person name="Spring S."/>
            <person name="Goker M."/>
            <person name="Detter J."/>
            <person name="Woyke T."/>
            <person name="Bristow J."/>
            <person name="Eisen J."/>
            <person name="Markowitz V."/>
            <person name="Hugenholtz P."/>
            <person name="Kyrpides N."/>
            <person name="Klenk H."/>
        </authorList>
    </citation>
    <scope>NUCLEOTIDE SEQUENCE [LARGE SCALE GENOMIC DNA]</scope>
    <source>
        <strain evidence="8">DSM 12680 / TGB-C1</strain>
    </source>
</reference>
<sequence>MAVSDGLRLFLLAFGVVFLSEMGDKTQITTMLLAGAKPAHLWWVGLGSALALGCASFIEVIVGTKIIARFIKPDTIRILTGIVFVALGLMLVGGMVGQIQAMKLG</sequence>
<dbReference type="KEGG" id="slp:Slip_1520"/>
<comment type="similarity">
    <text evidence="2 6">Belongs to the GDT1 family.</text>
</comment>
<evidence type="ECO:0000256" key="1">
    <source>
        <dbReference type="ARBA" id="ARBA00004141"/>
    </source>
</evidence>
<dbReference type="Pfam" id="PF01169">
    <property type="entry name" value="GDT1"/>
    <property type="match status" value="1"/>
</dbReference>
<feature type="transmembrane region" description="Helical" evidence="6">
    <location>
        <begin position="76"/>
        <end position="99"/>
    </location>
</feature>
<dbReference type="eggNOG" id="COG2119">
    <property type="taxonomic scope" value="Bacteria"/>
</dbReference>
<evidence type="ECO:0000313" key="8">
    <source>
        <dbReference type="Proteomes" id="UP000000378"/>
    </source>
</evidence>
<keyword evidence="3 6" id="KW-0812">Transmembrane</keyword>
<gene>
    <name evidence="7" type="ordered locus">Slip_1520</name>
</gene>
<dbReference type="GO" id="GO:0046873">
    <property type="term" value="F:metal ion transmembrane transporter activity"/>
    <property type="evidence" value="ECO:0007669"/>
    <property type="project" value="InterPro"/>
</dbReference>
<dbReference type="AlphaFoldDB" id="D7CNJ8"/>
<proteinExistence type="inferred from homology"/>
<dbReference type="PANTHER" id="PTHR12608">
    <property type="entry name" value="TRANSMEMBRANE PROTEIN HTP-1 RELATED"/>
    <property type="match status" value="1"/>
</dbReference>
<organism evidence="7 8">
    <name type="scientific">Syntrophothermus lipocalidus (strain DSM 12680 / TGB-C1)</name>
    <dbReference type="NCBI Taxonomy" id="643648"/>
    <lineage>
        <taxon>Bacteria</taxon>
        <taxon>Bacillati</taxon>
        <taxon>Bacillota</taxon>
        <taxon>Clostridia</taxon>
        <taxon>Eubacteriales</taxon>
        <taxon>Syntrophomonadaceae</taxon>
        <taxon>Syntrophothermus</taxon>
    </lineage>
</organism>
<keyword evidence="8" id="KW-1185">Reference proteome</keyword>
<evidence type="ECO:0000256" key="2">
    <source>
        <dbReference type="ARBA" id="ARBA00009190"/>
    </source>
</evidence>
<dbReference type="STRING" id="643648.Slip_1520"/>
<evidence type="ECO:0000313" key="7">
    <source>
        <dbReference type="EMBL" id="ADI02283.1"/>
    </source>
</evidence>
<comment type="caution">
    <text evidence="6">Lacks conserved residue(s) required for the propagation of feature annotation.</text>
</comment>
<reference evidence="7 8" key="2">
    <citation type="journal article" date="2010" name="Stand. Genomic Sci.">
        <title>Complete genome sequence of Syntrophothermus lipocalidus type strain (TGB-C1).</title>
        <authorList>
            <person name="Djao O.D."/>
            <person name="Zhang X."/>
            <person name="Lucas S."/>
            <person name="Lapidus A."/>
            <person name="Del Rio T.G."/>
            <person name="Nolan M."/>
            <person name="Tice H."/>
            <person name="Cheng J.F."/>
            <person name="Han C."/>
            <person name="Tapia R."/>
            <person name="Goodwin L."/>
            <person name="Pitluck S."/>
            <person name="Liolios K."/>
            <person name="Ivanova N."/>
            <person name="Mavromatis K."/>
            <person name="Mikhailova N."/>
            <person name="Ovchinnikova G."/>
            <person name="Pati A."/>
            <person name="Brambilla E."/>
            <person name="Chen A."/>
            <person name="Palaniappan K."/>
            <person name="Land M."/>
            <person name="Hauser L."/>
            <person name="Chang Y.J."/>
            <person name="Jeffries C.D."/>
            <person name="Rohde M."/>
            <person name="Sikorski J."/>
            <person name="Spring S."/>
            <person name="Goker M."/>
            <person name="Detter J.C."/>
            <person name="Woyke T."/>
            <person name="Bristow J."/>
            <person name="Eisen J.A."/>
            <person name="Markowitz V."/>
            <person name="Hugenholtz P."/>
            <person name="Kyrpides N.C."/>
            <person name="Klenk H.P."/>
        </authorList>
    </citation>
    <scope>NUCLEOTIDE SEQUENCE [LARGE SCALE GENOMIC DNA]</scope>
    <source>
        <strain evidence="8">DSM 12680 / TGB-C1</strain>
    </source>
</reference>
<evidence type="ECO:0000256" key="3">
    <source>
        <dbReference type="ARBA" id="ARBA00022692"/>
    </source>
</evidence>
<evidence type="ECO:0000256" key="5">
    <source>
        <dbReference type="ARBA" id="ARBA00023136"/>
    </source>
</evidence>
<protein>
    <recommendedName>
        <fullName evidence="6">GDT1 family protein</fullName>
    </recommendedName>
</protein>
<name>D7CNJ8_SYNLT</name>
<evidence type="ECO:0000256" key="4">
    <source>
        <dbReference type="ARBA" id="ARBA00022989"/>
    </source>
</evidence>
<keyword evidence="4 6" id="KW-1133">Transmembrane helix</keyword>
<dbReference type="PANTHER" id="PTHR12608:SF1">
    <property type="entry name" value="TRANSMEMBRANE PROTEIN 165"/>
    <property type="match status" value="1"/>
</dbReference>
<evidence type="ECO:0000256" key="6">
    <source>
        <dbReference type="RuleBase" id="RU365102"/>
    </source>
</evidence>
<keyword evidence="5 6" id="KW-0472">Membrane</keyword>
<dbReference type="HOGENOM" id="CLU_140894_3_1_9"/>
<dbReference type="InterPro" id="IPR001727">
    <property type="entry name" value="GDT1-like"/>
</dbReference>
<dbReference type="GO" id="GO:0016020">
    <property type="term" value="C:membrane"/>
    <property type="evidence" value="ECO:0007669"/>
    <property type="project" value="UniProtKB-SubCell"/>
</dbReference>